<evidence type="ECO:0000256" key="1">
    <source>
        <dbReference type="SAM" id="MobiDB-lite"/>
    </source>
</evidence>
<feature type="region of interest" description="Disordered" evidence="1">
    <location>
        <begin position="283"/>
        <end position="366"/>
    </location>
</feature>
<organism evidence="2 3">
    <name type="scientific">Fasciola hepatica</name>
    <name type="common">Liver fluke</name>
    <dbReference type="NCBI Taxonomy" id="6192"/>
    <lineage>
        <taxon>Eukaryota</taxon>
        <taxon>Metazoa</taxon>
        <taxon>Spiralia</taxon>
        <taxon>Lophotrochozoa</taxon>
        <taxon>Platyhelminthes</taxon>
        <taxon>Trematoda</taxon>
        <taxon>Digenea</taxon>
        <taxon>Plagiorchiida</taxon>
        <taxon>Echinostomata</taxon>
        <taxon>Echinostomatoidea</taxon>
        <taxon>Fasciolidae</taxon>
        <taxon>Fasciola</taxon>
    </lineage>
</organism>
<feature type="region of interest" description="Disordered" evidence="1">
    <location>
        <begin position="444"/>
        <end position="468"/>
    </location>
</feature>
<dbReference type="PANTHER" id="PTHR22896">
    <property type="entry name" value="CDK5 AND ABL1 ENZYME SUBSTRATE 1"/>
    <property type="match status" value="1"/>
</dbReference>
<gene>
    <name evidence="2" type="ORF">D915_003927</name>
</gene>
<dbReference type="PANTHER" id="PTHR22896:SF0">
    <property type="entry name" value="CYCLIN N-TERMINAL DOMAIN-CONTAINING PROTEIN"/>
    <property type="match status" value="1"/>
</dbReference>
<sequence length="684" mass="77075">MFEIYSDSQMTVCQKKLGIPSIKSLFACLIFLDLADRFQRTRTPSNDASKVPNSSSSIVESSEFSTEKSHSTERDCQQYPVSVDLVTLPHFVRTQQDAWTTDSNSKYVGDSCLRIDSNMCRTSFASQSSPGERWFIYHFLFQTLIALRMASVIWYRSVFLPSREQWPFRLSRRFRSDFLACNRLLCFTLAIVHHVFPSMMNFCVFILFEANYCTQLASSVETGDATFHTTSISVDKSVFLSETEWSEKSTRIALCPVGLPNTRLVVFSVIPFDRKTWHPNVRSTARAQKLTSANSKGPMDHQTLTVPCSSVAGHLSSQHNQEQQQQQHQNQQLQQLQQSQTQSQQPGHRLSQLQPHAQQSTSNSVVPNEPLLTAFSIDPSRSLSSMRPIGDEVVSFAQFLKPQVNLWLSSPNACTLLKPGCLTFGFRDPEFVGPNPNDSCTSAFGPSVNRSQARHSSTTNPSAVSHWSRSTHMFPRARNSSGGSGCPMSSVISGNSPTGIVYPDPLIYYIPTLLDDPDLLVATGKRVLKLPNYLTSVITYVRPSEQKRNVNREFHERFPLIQLTLTKLRSIKSVLVRITQRVRVILCLSLDLWIAAHAVVLFEKLILRELENNFKISRRDLIQTELDVALSLEFCLSPSDQEIMVHYMRIYKSLDLAPSYALSCLGRLPHSASLPSVTVHEQTT</sequence>
<feature type="compositionally biased region" description="Polar residues" evidence="1">
    <location>
        <begin position="42"/>
        <end position="53"/>
    </location>
</feature>
<dbReference type="AlphaFoldDB" id="A0A4E0S067"/>
<dbReference type="InterPro" id="IPR012388">
    <property type="entry name" value="CABLES1/2"/>
</dbReference>
<evidence type="ECO:0000313" key="2">
    <source>
        <dbReference type="EMBL" id="THD25312.1"/>
    </source>
</evidence>
<dbReference type="Proteomes" id="UP000230066">
    <property type="component" value="Unassembled WGS sequence"/>
</dbReference>
<evidence type="ECO:0000313" key="3">
    <source>
        <dbReference type="Proteomes" id="UP000230066"/>
    </source>
</evidence>
<protein>
    <submittedName>
        <fullName evidence="2">CDK5 and ABL1 enzyme substrate 1</fullName>
    </submittedName>
</protein>
<feature type="compositionally biased region" description="Polar residues" evidence="1">
    <location>
        <begin position="283"/>
        <end position="295"/>
    </location>
</feature>
<accession>A0A4E0S067</accession>
<proteinExistence type="predicted"/>
<keyword evidence="3" id="KW-1185">Reference proteome</keyword>
<feature type="compositionally biased region" description="Low complexity" evidence="1">
    <location>
        <begin position="54"/>
        <end position="64"/>
    </location>
</feature>
<feature type="compositionally biased region" description="Low complexity" evidence="1">
    <location>
        <begin position="314"/>
        <end position="345"/>
    </location>
</feature>
<comment type="caution">
    <text evidence="2">The sequence shown here is derived from an EMBL/GenBank/DDBJ whole genome shotgun (WGS) entry which is preliminary data.</text>
</comment>
<name>A0A4E0S067_FASHE</name>
<dbReference type="GO" id="GO:0051726">
    <property type="term" value="P:regulation of cell cycle"/>
    <property type="evidence" value="ECO:0007669"/>
    <property type="project" value="InterPro"/>
</dbReference>
<feature type="compositionally biased region" description="Polar residues" evidence="1">
    <location>
        <begin position="351"/>
        <end position="366"/>
    </location>
</feature>
<dbReference type="EMBL" id="JXXN02001195">
    <property type="protein sequence ID" value="THD25312.1"/>
    <property type="molecule type" value="Genomic_DNA"/>
</dbReference>
<feature type="region of interest" description="Disordered" evidence="1">
    <location>
        <begin position="42"/>
        <end position="73"/>
    </location>
</feature>
<reference evidence="2" key="1">
    <citation type="submission" date="2019-03" db="EMBL/GenBank/DDBJ databases">
        <title>Improved annotation for the trematode Fasciola hepatica.</title>
        <authorList>
            <person name="Choi Y.-J."/>
            <person name="Martin J."/>
            <person name="Mitreva M."/>
        </authorList>
    </citation>
    <scope>NUCLEOTIDE SEQUENCE [LARGE SCALE GENOMIC DNA]</scope>
</reference>